<dbReference type="SUPFAM" id="SSF55729">
    <property type="entry name" value="Acyl-CoA N-acyltransferases (Nat)"/>
    <property type="match status" value="1"/>
</dbReference>
<dbReference type="STRING" id="150146.SAMN05443667_10548"/>
<sequence>MNIRIETERLILREIIPSDAEGMFLLDSNPNVHLYLGNNPVRSIEQSMDYIENLRIQYIQNAIGRYAVILKETNAFIGWAGIKFITEPENDHLNFYEIGYRLREEFWGRGYGYEAAKAWLHHGFMKMNIQTIYASAHIKNVGSRRILDKIGLRLVSEYSHHDIPCVWYELDKKDYLK</sequence>
<dbReference type="OrthoDB" id="9788916at2"/>
<dbReference type="InterPro" id="IPR000182">
    <property type="entry name" value="GNAT_dom"/>
</dbReference>
<dbReference type="PANTHER" id="PTHR43792:SF16">
    <property type="entry name" value="N-ACETYLTRANSFERASE DOMAIN-CONTAINING PROTEIN"/>
    <property type="match status" value="1"/>
</dbReference>
<dbReference type="RefSeq" id="WP_091087854.1">
    <property type="nucleotide sequence ID" value="NZ_FNRD01000005.1"/>
</dbReference>
<proteinExistence type="predicted"/>
<evidence type="ECO:0000313" key="2">
    <source>
        <dbReference type="EMBL" id="SEA50728.1"/>
    </source>
</evidence>
<feature type="domain" description="N-acetyltransferase" evidence="1">
    <location>
        <begin position="10"/>
        <end position="173"/>
    </location>
</feature>
<dbReference type="GO" id="GO:0016747">
    <property type="term" value="F:acyltransferase activity, transferring groups other than amino-acyl groups"/>
    <property type="evidence" value="ECO:0007669"/>
    <property type="project" value="InterPro"/>
</dbReference>
<dbReference type="PROSITE" id="PS51186">
    <property type="entry name" value="GNAT"/>
    <property type="match status" value="1"/>
</dbReference>
<dbReference type="Proteomes" id="UP000198951">
    <property type="component" value="Unassembled WGS sequence"/>
</dbReference>
<organism evidence="2 3">
    <name type="scientific">Flavobacterium gillisiae</name>
    <dbReference type="NCBI Taxonomy" id="150146"/>
    <lineage>
        <taxon>Bacteria</taxon>
        <taxon>Pseudomonadati</taxon>
        <taxon>Bacteroidota</taxon>
        <taxon>Flavobacteriia</taxon>
        <taxon>Flavobacteriales</taxon>
        <taxon>Flavobacteriaceae</taxon>
        <taxon>Flavobacterium</taxon>
    </lineage>
</organism>
<protein>
    <submittedName>
        <fullName evidence="2">Protein N-acetyltransferase, RimJ/RimL family</fullName>
    </submittedName>
</protein>
<keyword evidence="3" id="KW-1185">Reference proteome</keyword>
<dbReference type="PANTHER" id="PTHR43792">
    <property type="entry name" value="GNAT FAMILY, PUTATIVE (AFU_ORTHOLOGUE AFUA_3G00765)-RELATED-RELATED"/>
    <property type="match status" value="1"/>
</dbReference>
<accession>A0A1H4BRJ3</accession>
<reference evidence="3" key="1">
    <citation type="submission" date="2016-10" db="EMBL/GenBank/DDBJ databases">
        <authorList>
            <person name="Varghese N."/>
            <person name="Submissions S."/>
        </authorList>
    </citation>
    <scope>NUCLEOTIDE SEQUENCE [LARGE SCALE GENOMIC DNA]</scope>
    <source>
        <strain evidence="3">DSM 22376</strain>
    </source>
</reference>
<dbReference type="Pfam" id="PF13302">
    <property type="entry name" value="Acetyltransf_3"/>
    <property type="match status" value="1"/>
</dbReference>
<dbReference type="InterPro" id="IPR051531">
    <property type="entry name" value="N-acetyltransferase"/>
</dbReference>
<dbReference type="EMBL" id="FNRD01000005">
    <property type="protein sequence ID" value="SEA50728.1"/>
    <property type="molecule type" value="Genomic_DNA"/>
</dbReference>
<evidence type="ECO:0000259" key="1">
    <source>
        <dbReference type="PROSITE" id="PS51186"/>
    </source>
</evidence>
<dbReference type="Gene3D" id="3.40.630.30">
    <property type="match status" value="1"/>
</dbReference>
<keyword evidence="2" id="KW-0808">Transferase</keyword>
<dbReference type="InterPro" id="IPR016181">
    <property type="entry name" value="Acyl_CoA_acyltransferase"/>
</dbReference>
<gene>
    <name evidence="2" type="ORF">SAMN05443667_10548</name>
</gene>
<dbReference type="AlphaFoldDB" id="A0A1H4BRJ3"/>
<name>A0A1H4BRJ3_9FLAO</name>
<evidence type="ECO:0000313" key="3">
    <source>
        <dbReference type="Proteomes" id="UP000198951"/>
    </source>
</evidence>